<evidence type="ECO:0000259" key="8">
    <source>
        <dbReference type="Pfam" id="PF22813"/>
    </source>
</evidence>
<feature type="compositionally biased region" description="Basic and acidic residues" evidence="6">
    <location>
        <begin position="34"/>
        <end position="43"/>
    </location>
</feature>
<dbReference type="Proteomes" id="UP001171687">
    <property type="component" value="Unassembled WGS sequence"/>
</dbReference>
<evidence type="ECO:0000256" key="6">
    <source>
        <dbReference type="SAM" id="MobiDB-lite"/>
    </source>
</evidence>
<sequence length="464" mass="52889">MQRRSNKKEKDTISENRQQPHEARQHNVTSHSPESTHSDTEATHQRSNIYRIIPIGIALFIIILLLLIFFLLRNFNSPEAQSKLLINAIDNNDTQKLSSVLSTKNNTVGKDEAAAYINYIKKEIGMKSFQQDVYDEIEQLNNHSSSVNGYIKGKNGDNILKIIKNGTRYLFFDNMNFTAPTKEAIIKPGMTATYEYKADDQKKQVKAEKNHTTSLGRFIPGNYELNATKETANGTFTGHINFDFAESNKETVDVKEHFNEAYVTVKLEGDRHVDRDSVKVKINGKTYDYQKGKAYGPYPDTQNINVSATGQAKKKTFDTNETTLKTDNIKEDTEAMLHFDDKEIDDYVAKKEKEENSLKNKVTQFFSKYTSAINLAQSNDDFNLVADFLKEDSSQYKDVKQDIEQDGFTWMQPPVVTEIIRQGHRYDITAEGFKANGEYGELNYQLEDDGTSANDLVLVHAEEQ</sequence>
<reference evidence="10" key="1">
    <citation type="submission" date="2023-07" db="EMBL/GenBank/DDBJ databases">
        <title>Evaluation of the beneficial properties of pineapple isolates.</title>
        <authorList>
            <person name="Adefiranye O."/>
        </authorList>
    </citation>
    <scope>NUCLEOTIDE SEQUENCE</scope>
    <source>
        <strain evidence="10">PAPLE_T1</strain>
    </source>
</reference>
<evidence type="ECO:0000313" key="10">
    <source>
        <dbReference type="EMBL" id="MDN4533606.1"/>
    </source>
</evidence>
<evidence type="ECO:0000256" key="3">
    <source>
        <dbReference type="ARBA" id="ARBA00022833"/>
    </source>
</evidence>
<comment type="caution">
    <text evidence="10">The sequence shown here is derived from an EMBL/GenBank/DDBJ whole genome shotgun (WGS) entry which is preliminary data.</text>
</comment>
<evidence type="ECO:0000256" key="4">
    <source>
        <dbReference type="ARBA" id="ARBA00023251"/>
    </source>
</evidence>
<protein>
    <recommendedName>
        <fullName evidence="5">Membrane-associated protein</fullName>
    </recommendedName>
</protein>
<evidence type="ECO:0000256" key="7">
    <source>
        <dbReference type="SAM" id="Phobius"/>
    </source>
</evidence>
<gene>
    <name evidence="10" type="ORF">QYH67_08535</name>
</gene>
<accession>A0AAW7ME91</accession>
<keyword evidence="4" id="KW-0046">Antibiotic resistance</keyword>
<proteinExistence type="inferred from homology"/>
<dbReference type="PANTHER" id="PTHR40038">
    <property type="entry name" value="MEMBRANE-ASSOCIATED PROTEIN TCAA"/>
    <property type="match status" value="1"/>
</dbReference>
<dbReference type="RefSeq" id="WP_272595331.1">
    <property type="nucleotide sequence ID" value="NZ_JAQPQT010000003.1"/>
</dbReference>
<evidence type="ECO:0000259" key="9">
    <source>
        <dbReference type="Pfam" id="PF22819"/>
    </source>
</evidence>
<comment type="subcellular location">
    <subcellularLocation>
        <location evidence="5">Cell membrane</location>
        <topology evidence="5">Single-pass membrane protein</topology>
    </subcellularLocation>
</comment>
<comment type="similarity">
    <text evidence="5">Belongs to the tcaA family.</text>
</comment>
<dbReference type="InterPro" id="IPR023599">
    <property type="entry name" value="Mem_prot_TcaA"/>
</dbReference>
<evidence type="ECO:0000256" key="5">
    <source>
        <dbReference type="PIRNR" id="PIRNR032522"/>
    </source>
</evidence>
<keyword evidence="2" id="KW-0863">Zinc-finger</keyword>
<evidence type="ECO:0000313" key="11">
    <source>
        <dbReference type="Proteomes" id="UP001171687"/>
    </source>
</evidence>
<name>A0AAW7ME91_9STAP</name>
<organism evidence="10 11">
    <name type="scientific">Staphylococcus auricularis</name>
    <dbReference type="NCBI Taxonomy" id="29379"/>
    <lineage>
        <taxon>Bacteria</taxon>
        <taxon>Bacillati</taxon>
        <taxon>Bacillota</taxon>
        <taxon>Bacilli</taxon>
        <taxon>Bacillales</taxon>
        <taxon>Staphylococcaceae</taxon>
        <taxon>Staphylococcus</taxon>
    </lineage>
</organism>
<keyword evidence="1" id="KW-0479">Metal-binding</keyword>
<dbReference type="PANTHER" id="PTHR40038:SF1">
    <property type="entry name" value="MEMBRANE-ASSOCIATED PROTEIN TCAA"/>
    <property type="match status" value="1"/>
</dbReference>
<keyword evidence="7" id="KW-1133">Transmembrane helix</keyword>
<dbReference type="AlphaFoldDB" id="A0AAW7ME91"/>
<feature type="transmembrane region" description="Helical" evidence="7">
    <location>
        <begin position="52"/>
        <end position="72"/>
    </location>
</feature>
<keyword evidence="3" id="KW-0862">Zinc</keyword>
<keyword evidence="7" id="KW-0812">Transmembrane</keyword>
<keyword evidence="5" id="KW-1003">Cell membrane</keyword>
<evidence type="ECO:0000256" key="1">
    <source>
        <dbReference type="ARBA" id="ARBA00022723"/>
    </source>
</evidence>
<dbReference type="InterPro" id="IPR054529">
    <property type="entry name" value="TcaA_2nd"/>
</dbReference>
<keyword evidence="5 7" id="KW-0472">Membrane</keyword>
<feature type="domain" description="TcaA second" evidence="8">
    <location>
        <begin position="78"/>
        <end position="178"/>
    </location>
</feature>
<feature type="region of interest" description="Disordered" evidence="6">
    <location>
        <begin position="1"/>
        <end position="43"/>
    </location>
</feature>
<dbReference type="PIRSF" id="PIRSF032522">
    <property type="entry name" value="TcaA"/>
    <property type="match status" value="1"/>
</dbReference>
<feature type="domain" description="TcaA protein NTF2-like" evidence="9">
    <location>
        <begin position="359"/>
        <end position="447"/>
    </location>
</feature>
<dbReference type="InterPro" id="IPR054528">
    <property type="entry name" value="TcaA_5th"/>
</dbReference>
<dbReference type="EMBL" id="JAUHQC010000011">
    <property type="protein sequence ID" value="MDN4533606.1"/>
    <property type="molecule type" value="Genomic_DNA"/>
</dbReference>
<dbReference type="GO" id="GO:0005886">
    <property type="term" value="C:plasma membrane"/>
    <property type="evidence" value="ECO:0007669"/>
    <property type="project" value="UniProtKB-SubCell"/>
</dbReference>
<feature type="compositionally biased region" description="Basic and acidic residues" evidence="6">
    <location>
        <begin position="8"/>
        <end position="25"/>
    </location>
</feature>
<dbReference type="Pfam" id="PF22819">
    <property type="entry name" value="TcaA_5th"/>
    <property type="match status" value="1"/>
</dbReference>
<evidence type="ECO:0000256" key="2">
    <source>
        <dbReference type="ARBA" id="ARBA00022771"/>
    </source>
</evidence>
<dbReference type="Pfam" id="PF22813">
    <property type="entry name" value="TcaA_2nd"/>
    <property type="match status" value="1"/>
</dbReference>
<dbReference type="GO" id="GO:0046677">
    <property type="term" value="P:response to antibiotic"/>
    <property type="evidence" value="ECO:0007669"/>
    <property type="project" value="InterPro"/>
</dbReference>